<dbReference type="Proteomes" id="UP000028705">
    <property type="component" value="Unassembled WGS sequence"/>
</dbReference>
<organism evidence="1 2">
    <name type="scientific">Chryseobacterium soli</name>
    <dbReference type="NCBI Taxonomy" id="445961"/>
    <lineage>
        <taxon>Bacteria</taxon>
        <taxon>Pseudomonadati</taxon>
        <taxon>Bacteroidota</taxon>
        <taxon>Flavobacteriia</taxon>
        <taxon>Flavobacteriales</taxon>
        <taxon>Weeksellaceae</taxon>
        <taxon>Chryseobacterium group</taxon>
        <taxon>Chryseobacterium</taxon>
    </lineage>
</organism>
<evidence type="ECO:0000313" key="2">
    <source>
        <dbReference type="Proteomes" id="UP000028705"/>
    </source>
</evidence>
<dbReference type="eggNOG" id="ENOG502ZWVA">
    <property type="taxonomic scope" value="Bacteria"/>
</dbReference>
<dbReference type="AlphaFoldDB" id="A0A086A8I6"/>
<comment type="caution">
    <text evidence="1">The sequence shown here is derived from an EMBL/GenBank/DDBJ whole genome shotgun (WGS) entry which is preliminary data.</text>
</comment>
<keyword evidence="2" id="KW-1185">Reference proteome</keyword>
<name>A0A086A8I6_9FLAO</name>
<gene>
    <name evidence="1" type="ORF">IW15_09500</name>
</gene>
<evidence type="ECO:0008006" key="3">
    <source>
        <dbReference type="Google" id="ProtNLM"/>
    </source>
</evidence>
<protein>
    <recommendedName>
        <fullName evidence="3">Lipoprotein</fullName>
    </recommendedName>
</protein>
<evidence type="ECO:0000313" key="1">
    <source>
        <dbReference type="EMBL" id="KFF13000.1"/>
    </source>
</evidence>
<dbReference type="STRING" id="445961.IW15_09500"/>
<dbReference type="EMBL" id="JPRH01000003">
    <property type="protein sequence ID" value="KFF13000.1"/>
    <property type="molecule type" value="Genomic_DNA"/>
</dbReference>
<sequence length="172" mass="20114">MKTDASYIGFFLPNYMKTNVIKKRLACAVPILLLFLMTGCKKEYERPDHYEVDLFEKDRKEGKAYIMNEEECFDGSEMVITSSTVKLADSSSGRGRPFYIYKVSSGETMKTVRDTVLNYPFQFLSNQRLKLKEGPIYVYLKKLDGYRFIAKERNINYQWLKTAPVYSVQKDK</sequence>
<reference evidence="1 2" key="1">
    <citation type="submission" date="2014-07" db="EMBL/GenBank/DDBJ databases">
        <title>Genome of Chryseobacterium soli DSM 19298.</title>
        <authorList>
            <person name="Stropko S.J."/>
            <person name="Pipes S.E."/>
            <person name="Newman J."/>
        </authorList>
    </citation>
    <scope>NUCLEOTIDE SEQUENCE [LARGE SCALE GENOMIC DNA]</scope>
    <source>
        <strain evidence="1 2">DSM 19298</strain>
    </source>
</reference>
<proteinExistence type="predicted"/>
<accession>A0A086A8I6</accession>